<dbReference type="EMBL" id="JH668301">
    <property type="protein sequence ID" value="KAG6443332.1"/>
    <property type="molecule type" value="Genomic_DNA"/>
</dbReference>
<sequence length="86" mass="10178">MPNLVSYDFRTSNGLYFQKVAFVRKLGTINHAERLWTIRCQNIFWSEPHGNLLCREKNVRCSPLYSRKTFLEYSATIFLPAFNNNE</sequence>
<dbReference type="Proteomes" id="UP000791440">
    <property type="component" value="Unassembled WGS sequence"/>
</dbReference>
<keyword evidence="2" id="KW-1185">Reference proteome</keyword>
<reference evidence="1" key="1">
    <citation type="journal article" date="2016" name="Insect Biochem. Mol. Biol.">
        <title>Multifaceted biological insights from a draft genome sequence of the tobacco hornworm moth, Manduca sexta.</title>
        <authorList>
            <person name="Kanost M.R."/>
            <person name="Arrese E.L."/>
            <person name="Cao X."/>
            <person name="Chen Y.R."/>
            <person name="Chellapilla S."/>
            <person name="Goldsmith M.R."/>
            <person name="Grosse-Wilde E."/>
            <person name="Heckel D.G."/>
            <person name="Herndon N."/>
            <person name="Jiang H."/>
            <person name="Papanicolaou A."/>
            <person name="Qu J."/>
            <person name="Soulages J.L."/>
            <person name="Vogel H."/>
            <person name="Walters J."/>
            <person name="Waterhouse R.M."/>
            <person name="Ahn S.J."/>
            <person name="Almeida F.C."/>
            <person name="An C."/>
            <person name="Aqrawi P."/>
            <person name="Bretschneider A."/>
            <person name="Bryant W.B."/>
            <person name="Bucks S."/>
            <person name="Chao H."/>
            <person name="Chevignon G."/>
            <person name="Christen J.M."/>
            <person name="Clarke D.F."/>
            <person name="Dittmer N.T."/>
            <person name="Ferguson L.C.F."/>
            <person name="Garavelou S."/>
            <person name="Gordon K.H.J."/>
            <person name="Gunaratna R.T."/>
            <person name="Han Y."/>
            <person name="Hauser F."/>
            <person name="He Y."/>
            <person name="Heidel-Fischer H."/>
            <person name="Hirsh A."/>
            <person name="Hu Y."/>
            <person name="Jiang H."/>
            <person name="Kalra D."/>
            <person name="Klinner C."/>
            <person name="Konig C."/>
            <person name="Kovar C."/>
            <person name="Kroll A.R."/>
            <person name="Kuwar S.S."/>
            <person name="Lee S.L."/>
            <person name="Lehman R."/>
            <person name="Li K."/>
            <person name="Li Z."/>
            <person name="Liang H."/>
            <person name="Lovelace S."/>
            <person name="Lu Z."/>
            <person name="Mansfield J.H."/>
            <person name="McCulloch K.J."/>
            <person name="Mathew T."/>
            <person name="Morton B."/>
            <person name="Muzny D.M."/>
            <person name="Neunemann D."/>
            <person name="Ongeri F."/>
            <person name="Pauchet Y."/>
            <person name="Pu L.L."/>
            <person name="Pyrousis I."/>
            <person name="Rao X.J."/>
            <person name="Redding A."/>
            <person name="Roesel C."/>
            <person name="Sanchez-Gracia A."/>
            <person name="Schaack S."/>
            <person name="Shukla A."/>
            <person name="Tetreau G."/>
            <person name="Wang Y."/>
            <person name="Xiong G.H."/>
            <person name="Traut W."/>
            <person name="Walsh T.K."/>
            <person name="Worley K.C."/>
            <person name="Wu D."/>
            <person name="Wu W."/>
            <person name="Wu Y.Q."/>
            <person name="Zhang X."/>
            <person name="Zou Z."/>
            <person name="Zucker H."/>
            <person name="Briscoe A.D."/>
            <person name="Burmester T."/>
            <person name="Clem R.J."/>
            <person name="Feyereisen R."/>
            <person name="Grimmelikhuijzen C.J.P."/>
            <person name="Hamodrakas S.J."/>
            <person name="Hansson B.S."/>
            <person name="Huguet E."/>
            <person name="Jermiin L.S."/>
            <person name="Lan Q."/>
            <person name="Lehman H.K."/>
            <person name="Lorenzen M."/>
            <person name="Merzendorfer H."/>
            <person name="Michalopoulos I."/>
            <person name="Morton D.B."/>
            <person name="Muthukrishnan S."/>
            <person name="Oakeshott J.G."/>
            <person name="Palmer W."/>
            <person name="Park Y."/>
            <person name="Passarelli A.L."/>
            <person name="Rozas J."/>
            <person name="Schwartz L.M."/>
            <person name="Smith W."/>
            <person name="Southgate A."/>
            <person name="Vilcinskas A."/>
            <person name="Vogt R."/>
            <person name="Wang P."/>
            <person name="Werren J."/>
            <person name="Yu X.Q."/>
            <person name="Zhou J.J."/>
            <person name="Brown S.J."/>
            <person name="Scherer S.E."/>
            <person name="Richards S."/>
            <person name="Blissard G.W."/>
        </authorList>
    </citation>
    <scope>NUCLEOTIDE SEQUENCE</scope>
</reference>
<dbReference type="EMBL" id="JH668301">
    <property type="protein sequence ID" value="KAG6443331.1"/>
    <property type="molecule type" value="Genomic_DNA"/>
</dbReference>
<organism evidence="1 2">
    <name type="scientific">Manduca sexta</name>
    <name type="common">Tobacco hawkmoth</name>
    <name type="synonym">Tobacco hornworm</name>
    <dbReference type="NCBI Taxonomy" id="7130"/>
    <lineage>
        <taxon>Eukaryota</taxon>
        <taxon>Metazoa</taxon>
        <taxon>Ecdysozoa</taxon>
        <taxon>Arthropoda</taxon>
        <taxon>Hexapoda</taxon>
        <taxon>Insecta</taxon>
        <taxon>Pterygota</taxon>
        <taxon>Neoptera</taxon>
        <taxon>Endopterygota</taxon>
        <taxon>Lepidoptera</taxon>
        <taxon>Glossata</taxon>
        <taxon>Ditrysia</taxon>
        <taxon>Bombycoidea</taxon>
        <taxon>Sphingidae</taxon>
        <taxon>Sphinginae</taxon>
        <taxon>Sphingini</taxon>
        <taxon>Manduca</taxon>
    </lineage>
</organism>
<accession>A0A922CEI8</accession>
<evidence type="ECO:0000313" key="2">
    <source>
        <dbReference type="Proteomes" id="UP000791440"/>
    </source>
</evidence>
<reference evidence="1" key="2">
    <citation type="submission" date="2020-12" db="EMBL/GenBank/DDBJ databases">
        <authorList>
            <person name="Kanost M."/>
        </authorList>
    </citation>
    <scope>NUCLEOTIDE SEQUENCE</scope>
</reference>
<comment type="caution">
    <text evidence="1">The sequence shown here is derived from an EMBL/GenBank/DDBJ whole genome shotgun (WGS) entry which is preliminary data.</text>
</comment>
<dbReference type="AlphaFoldDB" id="A0A922CEI8"/>
<proteinExistence type="predicted"/>
<gene>
    <name evidence="1" type="ORF">O3G_MSEX002816</name>
</gene>
<evidence type="ECO:0000313" key="1">
    <source>
        <dbReference type="EMBL" id="KAG6443331.1"/>
    </source>
</evidence>
<protein>
    <submittedName>
        <fullName evidence="1">Uncharacterized protein</fullName>
    </submittedName>
</protein>
<name>A0A922CEI8_MANSE</name>